<feature type="non-terminal residue" evidence="2">
    <location>
        <position position="324"/>
    </location>
</feature>
<accession>A0A3L8Q4G8</accession>
<evidence type="ECO:0000313" key="3">
    <source>
        <dbReference type="Proteomes" id="UP000276834"/>
    </source>
</evidence>
<organism evidence="2 3">
    <name type="scientific">Chloebia gouldiae</name>
    <name type="common">Gouldian finch</name>
    <name type="synonym">Erythrura gouldiae</name>
    <dbReference type="NCBI Taxonomy" id="44316"/>
    <lineage>
        <taxon>Eukaryota</taxon>
        <taxon>Metazoa</taxon>
        <taxon>Chordata</taxon>
        <taxon>Craniata</taxon>
        <taxon>Vertebrata</taxon>
        <taxon>Euteleostomi</taxon>
        <taxon>Archelosauria</taxon>
        <taxon>Archosauria</taxon>
        <taxon>Dinosauria</taxon>
        <taxon>Saurischia</taxon>
        <taxon>Theropoda</taxon>
        <taxon>Coelurosauria</taxon>
        <taxon>Aves</taxon>
        <taxon>Neognathae</taxon>
        <taxon>Neoaves</taxon>
        <taxon>Telluraves</taxon>
        <taxon>Australaves</taxon>
        <taxon>Passeriformes</taxon>
        <taxon>Passeroidea</taxon>
        <taxon>Passeridae</taxon>
        <taxon>Chloebia</taxon>
    </lineage>
</organism>
<evidence type="ECO:0000313" key="2">
    <source>
        <dbReference type="EMBL" id="RLV61962.1"/>
    </source>
</evidence>
<gene>
    <name evidence="2" type="ORF">DV515_00019833</name>
</gene>
<keyword evidence="3" id="KW-1185">Reference proteome</keyword>
<dbReference type="Proteomes" id="UP000276834">
    <property type="component" value="Unassembled WGS sequence"/>
</dbReference>
<feature type="region of interest" description="Disordered" evidence="1">
    <location>
        <begin position="1"/>
        <end position="23"/>
    </location>
</feature>
<name>A0A3L8Q4G8_CHLGU</name>
<comment type="caution">
    <text evidence="2">The sequence shown here is derived from an EMBL/GenBank/DDBJ whole genome shotgun (WGS) entry which is preliminary data.</text>
</comment>
<protein>
    <submittedName>
        <fullName evidence="2">Uncharacterized protein</fullName>
    </submittedName>
</protein>
<feature type="region of interest" description="Disordered" evidence="1">
    <location>
        <begin position="280"/>
        <end position="299"/>
    </location>
</feature>
<dbReference type="EMBL" id="QUSF01013363">
    <property type="protein sequence ID" value="RLV61962.1"/>
    <property type="molecule type" value="Genomic_DNA"/>
</dbReference>
<proteinExistence type="predicted"/>
<dbReference type="AlphaFoldDB" id="A0A3L8Q4G8"/>
<feature type="non-terminal residue" evidence="2">
    <location>
        <position position="1"/>
    </location>
</feature>
<reference evidence="2 3" key="1">
    <citation type="journal article" date="2018" name="Proc. R. Soc. B">
        <title>A non-coding region near Follistatin controls head colour polymorphism in the Gouldian finch.</title>
        <authorList>
            <person name="Toomey M.B."/>
            <person name="Marques C.I."/>
            <person name="Andrade P."/>
            <person name="Araujo P.M."/>
            <person name="Sabatino S."/>
            <person name="Gazda M.A."/>
            <person name="Afonso S."/>
            <person name="Lopes R.J."/>
            <person name="Corbo J.C."/>
            <person name="Carneiro M."/>
        </authorList>
    </citation>
    <scope>NUCLEOTIDE SEQUENCE [LARGE SCALE GENOMIC DNA]</scope>
    <source>
        <strain evidence="2">Red01</strain>
        <tissue evidence="2">Muscle</tissue>
    </source>
</reference>
<evidence type="ECO:0000256" key="1">
    <source>
        <dbReference type="SAM" id="MobiDB-lite"/>
    </source>
</evidence>
<sequence>NKRTWTHLAESPVPLFGGGGGGGGGPGWGGGARWGPGEFQVFREGPRCAQVTPRFPGVHGGSQVTPRCAQVSSSCAQVSSRRVPGVPRCGQVSSRCSGSVQGGFQVCPGDSQVSRCSGSVQGGFQVCPSEFQEFREGPRRVPGVPRCGQVSSRSSGRVQGGFQLCLSVVKLPIPPTWGRGKNPAGEGGWAPPGELGVSPDVPSCAQLCQVCPGVPRCISGAPQVPPGVFRVYLRYPQVYLRCPQVCPRCTQVYPRCISGAPLTARVSPHAEFPDLVVDEDEEAEGHRHQPPLEPGGGRGAHLGRCAPGVRQVCPGVPQVCPRCA</sequence>